<feature type="transmembrane region" description="Helical" evidence="5">
    <location>
        <begin position="181"/>
        <end position="199"/>
    </location>
</feature>
<keyword evidence="4 5" id="KW-0472">Membrane</keyword>
<dbReference type="Gene3D" id="1.20.1420.30">
    <property type="entry name" value="NCX, central ion-binding region"/>
    <property type="match status" value="1"/>
</dbReference>
<comment type="subcellular location">
    <subcellularLocation>
        <location evidence="1">Membrane</location>
        <topology evidence="1">Multi-pass membrane protein</topology>
    </subcellularLocation>
</comment>
<protein>
    <recommendedName>
        <fullName evidence="6">Sodium/calcium exchanger membrane region domain-containing protein</fullName>
    </recommendedName>
</protein>
<feature type="transmembrane region" description="Helical" evidence="5">
    <location>
        <begin position="105"/>
        <end position="122"/>
    </location>
</feature>
<proteinExistence type="predicted"/>
<evidence type="ECO:0000256" key="1">
    <source>
        <dbReference type="ARBA" id="ARBA00004141"/>
    </source>
</evidence>
<accession>A0A1F7WGH7</accession>
<dbReference type="AlphaFoldDB" id="A0A1F7WGH7"/>
<feature type="transmembrane region" description="Helical" evidence="5">
    <location>
        <begin position="278"/>
        <end position="296"/>
    </location>
</feature>
<keyword evidence="3 5" id="KW-1133">Transmembrane helix</keyword>
<evidence type="ECO:0000259" key="6">
    <source>
        <dbReference type="Pfam" id="PF01699"/>
    </source>
</evidence>
<dbReference type="STRING" id="1802471.A2115_03770"/>
<comment type="caution">
    <text evidence="7">The sequence shown here is derived from an EMBL/GenBank/DDBJ whole genome shotgun (WGS) entry which is preliminary data.</text>
</comment>
<evidence type="ECO:0000256" key="2">
    <source>
        <dbReference type="ARBA" id="ARBA00022692"/>
    </source>
</evidence>
<dbReference type="GO" id="GO:0006874">
    <property type="term" value="P:intracellular calcium ion homeostasis"/>
    <property type="evidence" value="ECO:0007669"/>
    <property type="project" value="TreeGrafter"/>
</dbReference>
<organism evidence="7 8">
    <name type="scientific">Candidatus Woesebacteria bacterium GWA1_41_8</name>
    <dbReference type="NCBI Taxonomy" id="1802471"/>
    <lineage>
        <taxon>Bacteria</taxon>
        <taxon>Candidatus Woeseibacteriota</taxon>
    </lineage>
</organism>
<evidence type="ECO:0000313" key="7">
    <source>
        <dbReference type="EMBL" id="OGM01946.1"/>
    </source>
</evidence>
<dbReference type="PANTHER" id="PTHR10846:SF8">
    <property type="entry name" value="INNER MEMBRANE PROTEIN YRBG"/>
    <property type="match status" value="1"/>
</dbReference>
<evidence type="ECO:0000313" key="8">
    <source>
        <dbReference type="Proteomes" id="UP000176198"/>
    </source>
</evidence>
<feature type="domain" description="Sodium/calcium exchanger membrane region" evidence="6">
    <location>
        <begin position="183"/>
        <end position="319"/>
    </location>
</feature>
<evidence type="ECO:0000256" key="3">
    <source>
        <dbReference type="ARBA" id="ARBA00022989"/>
    </source>
</evidence>
<feature type="transmembrane region" description="Helical" evidence="5">
    <location>
        <begin position="69"/>
        <end position="93"/>
    </location>
</feature>
<dbReference type="GO" id="GO:0008273">
    <property type="term" value="F:calcium, potassium:sodium antiporter activity"/>
    <property type="evidence" value="ECO:0007669"/>
    <property type="project" value="TreeGrafter"/>
</dbReference>
<dbReference type="InterPro" id="IPR004481">
    <property type="entry name" value="K/Na/Ca-exchanger"/>
</dbReference>
<keyword evidence="2 5" id="KW-0812">Transmembrane</keyword>
<gene>
    <name evidence="7" type="ORF">A2115_03770</name>
</gene>
<feature type="transmembrane region" description="Helical" evidence="5">
    <location>
        <begin position="129"/>
        <end position="146"/>
    </location>
</feature>
<feature type="transmembrane region" description="Helical" evidence="5">
    <location>
        <begin position="38"/>
        <end position="57"/>
    </location>
</feature>
<dbReference type="Proteomes" id="UP000176198">
    <property type="component" value="Unassembled WGS sequence"/>
</dbReference>
<dbReference type="GO" id="GO:0005262">
    <property type="term" value="F:calcium channel activity"/>
    <property type="evidence" value="ECO:0007669"/>
    <property type="project" value="TreeGrafter"/>
</dbReference>
<name>A0A1F7WGH7_9BACT</name>
<reference evidence="7 8" key="1">
    <citation type="journal article" date="2016" name="Nat. Commun.">
        <title>Thousands of microbial genomes shed light on interconnected biogeochemical processes in an aquifer system.</title>
        <authorList>
            <person name="Anantharaman K."/>
            <person name="Brown C.T."/>
            <person name="Hug L.A."/>
            <person name="Sharon I."/>
            <person name="Castelle C.J."/>
            <person name="Probst A.J."/>
            <person name="Thomas B.C."/>
            <person name="Singh A."/>
            <person name="Wilkins M.J."/>
            <person name="Karaoz U."/>
            <person name="Brodie E.L."/>
            <person name="Williams K.H."/>
            <person name="Hubbard S.S."/>
            <person name="Banfield J.F."/>
        </authorList>
    </citation>
    <scope>NUCLEOTIDE SEQUENCE [LARGE SCALE GENOMIC DNA]</scope>
</reference>
<feature type="transmembrane region" description="Helical" evidence="5">
    <location>
        <begin position="206"/>
        <end position="225"/>
    </location>
</feature>
<evidence type="ECO:0000256" key="4">
    <source>
        <dbReference type="ARBA" id="ARBA00023136"/>
    </source>
</evidence>
<dbReference type="InterPro" id="IPR044880">
    <property type="entry name" value="NCX_ion-bd_dom_sf"/>
</dbReference>
<feature type="domain" description="Sodium/calcium exchanger membrane region" evidence="6">
    <location>
        <begin position="6"/>
        <end position="145"/>
    </location>
</feature>
<evidence type="ECO:0000256" key="5">
    <source>
        <dbReference type="SAM" id="Phobius"/>
    </source>
</evidence>
<dbReference type="InterPro" id="IPR004837">
    <property type="entry name" value="NaCa_Exmemb"/>
</dbReference>
<dbReference type="Pfam" id="PF01699">
    <property type="entry name" value="Na_Ca_ex"/>
    <property type="match status" value="2"/>
</dbReference>
<sequence length="322" mass="35505">MVPGLVFLILIFSFLLIKSADLAIVGLRRLTKGSSTGVFTFSAIILALGTSFPELFVGITSALEKESNLTLGVVIGSNIANIALVGGLAALFAGRVRVHGDYLKHDVWIAMVAGVLPLFLVLDKTLSRVDGLILLAMYLAYATGFFRKRYEQIGREQQEESFAYRFFRKFNHIESKKTKEFGRVFVGIALLLFSADVIVKLSTTLATYAGIPLFVVGLVILAVGTSLPELAFSLRSLEDHEPSMFFGNLLGSIIANSTLIVGVASLINPIRIVAVHEYFLAVGAFAIIFLTFWFFIRTNHILERWEAGLLLLLYVVFLIQEF</sequence>
<dbReference type="EMBL" id="MGFJ01000035">
    <property type="protein sequence ID" value="OGM01946.1"/>
    <property type="molecule type" value="Genomic_DNA"/>
</dbReference>
<feature type="transmembrane region" description="Helical" evidence="5">
    <location>
        <begin position="245"/>
        <end position="266"/>
    </location>
</feature>
<feature type="transmembrane region" description="Helical" evidence="5">
    <location>
        <begin position="302"/>
        <end position="319"/>
    </location>
</feature>
<dbReference type="GO" id="GO:0005886">
    <property type="term" value="C:plasma membrane"/>
    <property type="evidence" value="ECO:0007669"/>
    <property type="project" value="TreeGrafter"/>
</dbReference>
<dbReference type="PANTHER" id="PTHR10846">
    <property type="entry name" value="SODIUM/POTASSIUM/CALCIUM EXCHANGER"/>
    <property type="match status" value="1"/>
</dbReference>